<sequence>MNDIQLFAKIPKCVIVCITLSDDKQANTISGILIHYYVSTTTAGAKPGPYESRTAQNGITKIVDVFKQISTTKEGNCFNLYYSALFIDFRSNLLSTRQEK</sequence>
<gene>
    <name evidence="1" type="ORF">AVEN_99881_1</name>
</gene>
<evidence type="ECO:0000313" key="2">
    <source>
        <dbReference type="Proteomes" id="UP000499080"/>
    </source>
</evidence>
<dbReference type="AlphaFoldDB" id="A0A4Y2PUV6"/>
<protein>
    <submittedName>
        <fullName evidence="1">Uncharacterized protein</fullName>
    </submittedName>
</protein>
<organism evidence="1 2">
    <name type="scientific">Araneus ventricosus</name>
    <name type="common">Orbweaver spider</name>
    <name type="synonym">Epeira ventricosa</name>
    <dbReference type="NCBI Taxonomy" id="182803"/>
    <lineage>
        <taxon>Eukaryota</taxon>
        <taxon>Metazoa</taxon>
        <taxon>Ecdysozoa</taxon>
        <taxon>Arthropoda</taxon>
        <taxon>Chelicerata</taxon>
        <taxon>Arachnida</taxon>
        <taxon>Araneae</taxon>
        <taxon>Araneomorphae</taxon>
        <taxon>Entelegynae</taxon>
        <taxon>Araneoidea</taxon>
        <taxon>Araneidae</taxon>
        <taxon>Araneus</taxon>
    </lineage>
</organism>
<evidence type="ECO:0000313" key="1">
    <source>
        <dbReference type="EMBL" id="GBN55021.1"/>
    </source>
</evidence>
<accession>A0A4Y2PUV6</accession>
<comment type="caution">
    <text evidence="1">The sequence shown here is derived from an EMBL/GenBank/DDBJ whole genome shotgun (WGS) entry which is preliminary data.</text>
</comment>
<dbReference type="Proteomes" id="UP000499080">
    <property type="component" value="Unassembled WGS sequence"/>
</dbReference>
<reference evidence="1 2" key="1">
    <citation type="journal article" date="2019" name="Sci. Rep.">
        <title>Orb-weaving spider Araneus ventricosus genome elucidates the spidroin gene catalogue.</title>
        <authorList>
            <person name="Kono N."/>
            <person name="Nakamura H."/>
            <person name="Ohtoshi R."/>
            <person name="Moran D.A.P."/>
            <person name="Shinohara A."/>
            <person name="Yoshida Y."/>
            <person name="Fujiwara M."/>
            <person name="Mori M."/>
            <person name="Tomita M."/>
            <person name="Arakawa K."/>
        </authorList>
    </citation>
    <scope>NUCLEOTIDE SEQUENCE [LARGE SCALE GENOMIC DNA]</scope>
</reference>
<name>A0A4Y2PUV6_ARAVE</name>
<keyword evidence="2" id="KW-1185">Reference proteome</keyword>
<proteinExistence type="predicted"/>
<dbReference type="EMBL" id="BGPR01012203">
    <property type="protein sequence ID" value="GBN55021.1"/>
    <property type="molecule type" value="Genomic_DNA"/>
</dbReference>